<gene>
    <name evidence="2" type="ORF">E1963_06610</name>
</gene>
<dbReference type="GO" id="GO:0004853">
    <property type="term" value="F:uroporphyrinogen decarboxylase activity"/>
    <property type="evidence" value="ECO:0007669"/>
    <property type="project" value="InterPro"/>
</dbReference>
<dbReference type="PANTHER" id="PTHR47099:SF1">
    <property type="entry name" value="METHYLCOBAMIDE:COM METHYLTRANSFERASE MTBA"/>
    <property type="match status" value="1"/>
</dbReference>
<sequence>MVMYSEMWGNSMAGKIADYVMKKEKQQGKRVVSPIWEGEKEFDFLCMGHLEMAKAMGFELQKITPVLTAVSEGQMETADQLDRLIESGFFDESYFEREATLLYRQKEHTKGLAGGGCFGPLTVVSGILGAERMLKMLVRAPEFVEKFVSYVTERMEELAELEKETGSDFFWIAEPLASLLSPKKFWQFSGQYLRKIYEKTDMPGFLHVCGKTLKHTPYMVQTGAEVLSIDSTTDIGSCIRLVDEQIVIMGNVSPAVLRYGTQYEVMEEVRRIIDVCRGFPNFVLSTGCSIMEGTPKENMQLLFEYE</sequence>
<keyword evidence="3" id="KW-1185">Reference proteome</keyword>
<name>A0A4R4FFG9_9FIRM</name>
<dbReference type="Proteomes" id="UP000295710">
    <property type="component" value="Unassembled WGS sequence"/>
</dbReference>
<dbReference type="PANTHER" id="PTHR47099">
    <property type="entry name" value="METHYLCOBAMIDE:COM METHYLTRANSFERASE MTBA"/>
    <property type="match status" value="1"/>
</dbReference>
<dbReference type="InterPro" id="IPR000257">
    <property type="entry name" value="Uroporphyrinogen_deCOase"/>
</dbReference>
<dbReference type="InterPro" id="IPR052024">
    <property type="entry name" value="Methanogen_methyltrans"/>
</dbReference>
<comment type="caution">
    <text evidence="2">The sequence shown here is derived from an EMBL/GenBank/DDBJ whole genome shotgun (WGS) entry which is preliminary data.</text>
</comment>
<dbReference type="SUPFAM" id="SSF51726">
    <property type="entry name" value="UROD/MetE-like"/>
    <property type="match status" value="1"/>
</dbReference>
<evidence type="ECO:0000313" key="2">
    <source>
        <dbReference type="EMBL" id="TDA22422.1"/>
    </source>
</evidence>
<organism evidence="2 3">
    <name type="scientific">Extibacter muris</name>
    <dbReference type="NCBI Taxonomy" id="1796622"/>
    <lineage>
        <taxon>Bacteria</taxon>
        <taxon>Bacillati</taxon>
        <taxon>Bacillota</taxon>
        <taxon>Clostridia</taxon>
        <taxon>Lachnospirales</taxon>
        <taxon>Lachnospiraceae</taxon>
        <taxon>Extibacter</taxon>
    </lineage>
</organism>
<dbReference type="EMBL" id="SMMX01000004">
    <property type="protein sequence ID" value="TDA22422.1"/>
    <property type="molecule type" value="Genomic_DNA"/>
</dbReference>
<evidence type="ECO:0000313" key="3">
    <source>
        <dbReference type="Proteomes" id="UP000295710"/>
    </source>
</evidence>
<dbReference type="AlphaFoldDB" id="A0A4R4FFG9"/>
<dbReference type="Gene3D" id="3.20.20.210">
    <property type="match status" value="1"/>
</dbReference>
<reference evidence="2 3" key="1">
    <citation type="journal article" date="2016" name="Nat. Microbiol.">
        <title>The Mouse Intestinal Bacterial Collection (miBC) provides host-specific insight into cultured diversity and functional potential of the gut microbiota.</title>
        <authorList>
            <person name="Lagkouvardos I."/>
            <person name="Pukall R."/>
            <person name="Abt B."/>
            <person name="Foesel B.U."/>
            <person name="Meier-Kolthoff J.P."/>
            <person name="Kumar N."/>
            <person name="Bresciani A."/>
            <person name="Martinez I."/>
            <person name="Just S."/>
            <person name="Ziegler C."/>
            <person name="Brugiroux S."/>
            <person name="Garzetti D."/>
            <person name="Wenning M."/>
            <person name="Bui T.P."/>
            <person name="Wang J."/>
            <person name="Hugenholtz F."/>
            <person name="Plugge C.M."/>
            <person name="Peterson D.A."/>
            <person name="Hornef M.W."/>
            <person name="Baines J.F."/>
            <person name="Smidt H."/>
            <person name="Walter J."/>
            <person name="Kristiansen K."/>
            <person name="Nielsen H.B."/>
            <person name="Haller D."/>
            <person name="Overmann J."/>
            <person name="Stecher B."/>
            <person name="Clavel T."/>
        </authorList>
    </citation>
    <scope>NUCLEOTIDE SEQUENCE [LARGE SCALE GENOMIC DNA]</scope>
    <source>
        <strain evidence="2 3">DSM 28560</strain>
    </source>
</reference>
<dbReference type="GO" id="GO:0006779">
    <property type="term" value="P:porphyrin-containing compound biosynthetic process"/>
    <property type="evidence" value="ECO:0007669"/>
    <property type="project" value="InterPro"/>
</dbReference>
<protein>
    <recommendedName>
        <fullName evidence="1">Uroporphyrinogen decarboxylase (URO-D) domain-containing protein</fullName>
    </recommendedName>
</protein>
<dbReference type="Pfam" id="PF01208">
    <property type="entry name" value="URO-D"/>
    <property type="match status" value="1"/>
</dbReference>
<evidence type="ECO:0000259" key="1">
    <source>
        <dbReference type="Pfam" id="PF01208"/>
    </source>
</evidence>
<proteinExistence type="predicted"/>
<dbReference type="InterPro" id="IPR038071">
    <property type="entry name" value="UROD/MetE-like_sf"/>
</dbReference>
<feature type="domain" description="Uroporphyrinogen decarboxylase (URO-D)" evidence="1">
    <location>
        <begin position="52"/>
        <end position="304"/>
    </location>
</feature>
<accession>A0A4R4FFG9</accession>